<comment type="similarity">
    <text evidence="2 5">Belongs to the PqqA family.</text>
</comment>
<reference evidence="6" key="2">
    <citation type="journal article" date="2021" name="Environ. Microbiol.">
        <title>Cryptic niche differentiation of novel sediment ecotypes of Rugeria pomeroyi correlates with nitrate respiration.</title>
        <authorList>
            <person name="Lin X."/>
            <person name="McNichol J."/>
            <person name="Chu X."/>
            <person name="Qian Y."/>
            <person name="Luo H."/>
        </authorList>
    </citation>
    <scope>NUCLEOTIDE SEQUENCE</scope>
    <source>
        <strain evidence="6">SZCCDBB064</strain>
    </source>
</reference>
<evidence type="ECO:0000256" key="2">
    <source>
        <dbReference type="ARBA" id="ARBA00009325"/>
    </source>
</evidence>
<dbReference type="GO" id="GO:0018189">
    <property type="term" value="P:pyrroloquinoline quinone biosynthetic process"/>
    <property type="evidence" value="ECO:0007669"/>
    <property type="project" value="UniProtKB-UniRule"/>
</dbReference>
<accession>A0A850LCZ7</accession>
<dbReference type="NCBIfam" id="TIGR02107">
    <property type="entry name" value="PQQ_syn_pqqA"/>
    <property type="match status" value="1"/>
</dbReference>
<keyword evidence="4 5" id="KW-0884">PQQ biosynthesis</keyword>
<dbReference type="InterPro" id="IPR011725">
    <property type="entry name" value="PQQ_synth_PqqA"/>
</dbReference>
<evidence type="ECO:0000256" key="5">
    <source>
        <dbReference type="HAMAP-Rule" id="MF_00656"/>
    </source>
</evidence>
<dbReference type="HAMAP" id="MF_00656">
    <property type="entry name" value="PQQ_syn_PqqA"/>
    <property type="match status" value="1"/>
</dbReference>
<dbReference type="AlphaFoldDB" id="A0A850LCZ7"/>
<name>A0A850LCZ7_9RHOB</name>
<dbReference type="Proteomes" id="UP000565723">
    <property type="component" value="Unassembled WGS sequence"/>
</dbReference>
<reference evidence="7 8" key="1">
    <citation type="journal article" date="2020" name="Proc. Natl. Acad. Sci. U.S.A.">
        <title>Ecological drivers of bacterial community assembly in synthetic phycospheres.</title>
        <authorList>
            <person name="Fu H."/>
            <person name="Uchimiya M."/>
            <person name="Gore J."/>
            <person name="Moran M.A."/>
        </authorList>
    </citation>
    <scope>NUCLEOTIDE SEQUENCE [LARGE SCALE GENOMIC DNA]</scope>
    <source>
        <strain evidence="7">HF-Din03</strain>
    </source>
</reference>
<evidence type="ECO:0000256" key="4">
    <source>
        <dbReference type="ARBA" id="ARBA00022905"/>
    </source>
</evidence>
<evidence type="ECO:0000313" key="7">
    <source>
        <dbReference type="EMBL" id="NVK95921.1"/>
    </source>
</evidence>
<comment type="function">
    <text evidence="5">Required for coenzyme pyrroloquinoline quinone (PQQ) biosynthesis. PQQ is probably formed by cross-linking a specific glutamate to a specific tyrosine residue and excising these residues from the peptide.</text>
</comment>
<evidence type="ECO:0000256" key="1">
    <source>
        <dbReference type="ARBA" id="ARBA00004886"/>
    </source>
</evidence>
<dbReference type="Proteomes" id="UP000813672">
    <property type="component" value="Unassembled WGS sequence"/>
</dbReference>
<evidence type="ECO:0000256" key="3">
    <source>
        <dbReference type="ARBA" id="ARBA00015086"/>
    </source>
</evidence>
<sequence>MAWTAPKLREVNCGMEINMYAPAEDEGGRGTDPIL</sequence>
<dbReference type="EMBL" id="JABXIY010000008">
    <property type="protein sequence ID" value="NVK95921.1"/>
    <property type="molecule type" value="Genomic_DNA"/>
</dbReference>
<comment type="pathway">
    <text evidence="1 5">Cofactor biosynthesis; pyrroloquinoline quinone biosynthesis.</text>
</comment>
<dbReference type="RefSeq" id="WP_011047241.1">
    <property type="nucleotide sequence ID" value="NZ_CP076685.1"/>
</dbReference>
<dbReference type="UniPathway" id="UPA00539"/>
<evidence type="ECO:0000313" key="8">
    <source>
        <dbReference type="Proteomes" id="UP000565723"/>
    </source>
</evidence>
<proteinExistence type="inferred from homology"/>
<evidence type="ECO:0000313" key="6">
    <source>
        <dbReference type="EMBL" id="MCE8536981.1"/>
    </source>
</evidence>
<organism evidence="7 8">
    <name type="scientific">Ruegeria pomeroyi</name>
    <dbReference type="NCBI Taxonomy" id="89184"/>
    <lineage>
        <taxon>Bacteria</taxon>
        <taxon>Pseudomonadati</taxon>
        <taxon>Pseudomonadota</taxon>
        <taxon>Alphaproteobacteria</taxon>
        <taxon>Rhodobacterales</taxon>
        <taxon>Roseobacteraceae</taxon>
        <taxon>Ruegeria</taxon>
    </lineage>
</organism>
<feature type="cross-link" description="Pyrroloquinoline quinone (Glu-Tyr)" evidence="5">
    <location>
        <begin position="16"/>
        <end position="20"/>
    </location>
</feature>
<gene>
    <name evidence="5 7" type="primary">pqqA</name>
    <name evidence="7" type="ORF">HW564_03225</name>
    <name evidence="6" type="ORF">KBY27_05900</name>
</gene>
<dbReference type="EMBL" id="JAGQAF010000003">
    <property type="protein sequence ID" value="MCE8536981.1"/>
    <property type="molecule type" value="Genomic_DNA"/>
</dbReference>
<dbReference type="Pfam" id="PF08042">
    <property type="entry name" value="PqqA"/>
    <property type="match status" value="1"/>
</dbReference>
<protein>
    <recommendedName>
        <fullName evidence="3 5">Coenzyme PQQ synthesis protein A</fullName>
    </recommendedName>
    <alternativeName>
        <fullName evidence="5">Pyrroloquinoline quinone biosynthesis protein A</fullName>
    </alternativeName>
</protein>
<comment type="caution">
    <text evidence="7">The sequence shown here is derived from an EMBL/GenBank/DDBJ whole genome shotgun (WGS) entry which is preliminary data.</text>
</comment>